<feature type="region of interest" description="Disordered" evidence="1">
    <location>
        <begin position="1"/>
        <end position="35"/>
    </location>
</feature>
<accession>A0A5C5ZUS1</accession>
<organism evidence="2 3">
    <name type="scientific">Pseudobythopirellula maris</name>
    <dbReference type="NCBI Taxonomy" id="2527991"/>
    <lineage>
        <taxon>Bacteria</taxon>
        <taxon>Pseudomonadati</taxon>
        <taxon>Planctomycetota</taxon>
        <taxon>Planctomycetia</taxon>
        <taxon>Pirellulales</taxon>
        <taxon>Lacipirellulaceae</taxon>
        <taxon>Pseudobythopirellula</taxon>
    </lineage>
</organism>
<feature type="compositionally biased region" description="Basic residues" evidence="1">
    <location>
        <begin position="1"/>
        <end position="11"/>
    </location>
</feature>
<dbReference type="Proteomes" id="UP000315440">
    <property type="component" value="Unassembled WGS sequence"/>
</dbReference>
<proteinExistence type="predicted"/>
<evidence type="ECO:0000313" key="2">
    <source>
        <dbReference type="EMBL" id="TWT90835.1"/>
    </source>
</evidence>
<gene>
    <name evidence="2" type="ORF">Mal64_12320</name>
</gene>
<dbReference type="RefSeq" id="WP_146398072.1">
    <property type="nucleotide sequence ID" value="NZ_SJPQ01000001.1"/>
</dbReference>
<sequence>MGRKNANKKPKQGGQPAPRKVVRQREDPTSSNHETPVWLFGNFDNDSQWGLSSISPDVASEVLSKLKNYESMTWGAIERDKKRNHSVGVEQFCTAARKRFLELNLDVDELFRFRFDGVSRLWGIRDRHQFKAVWWDPNHEVAPSKKKHT</sequence>
<keyword evidence="3" id="KW-1185">Reference proteome</keyword>
<comment type="caution">
    <text evidence="2">The sequence shown here is derived from an EMBL/GenBank/DDBJ whole genome shotgun (WGS) entry which is preliminary data.</text>
</comment>
<reference evidence="2 3" key="1">
    <citation type="submission" date="2019-02" db="EMBL/GenBank/DDBJ databases">
        <title>Deep-cultivation of Planctomycetes and their phenomic and genomic characterization uncovers novel biology.</title>
        <authorList>
            <person name="Wiegand S."/>
            <person name="Jogler M."/>
            <person name="Boedeker C."/>
            <person name="Pinto D."/>
            <person name="Vollmers J."/>
            <person name="Rivas-Marin E."/>
            <person name="Kohn T."/>
            <person name="Peeters S.H."/>
            <person name="Heuer A."/>
            <person name="Rast P."/>
            <person name="Oberbeckmann S."/>
            <person name="Bunk B."/>
            <person name="Jeske O."/>
            <person name="Meyerdierks A."/>
            <person name="Storesund J.E."/>
            <person name="Kallscheuer N."/>
            <person name="Luecker S."/>
            <person name="Lage O.M."/>
            <person name="Pohl T."/>
            <person name="Merkel B.J."/>
            <person name="Hornburger P."/>
            <person name="Mueller R.-W."/>
            <person name="Bruemmer F."/>
            <person name="Labrenz M."/>
            <person name="Spormann A.M."/>
            <person name="Op Den Camp H."/>
            <person name="Overmann J."/>
            <person name="Amann R."/>
            <person name="Jetten M.S.M."/>
            <person name="Mascher T."/>
            <person name="Medema M.H."/>
            <person name="Devos D.P."/>
            <person name="Kaster A.-K."/>
            <person name="Ovreas L."/>
            <person name="Rohde M."/>
            <person name="Galperin M.Y."/>
            <person name="Jogler C."/>
        </authorList>
    </citation>
    <scope>NUCLEOTIDE SEQUENCE [LARGE SCALE GENOMIC DNA]</scope>
    <source>
        <strain evidence="2 3">Mal64</strain>
    </source>
</reference>
<dbReference type="AlphaFoldDB" id="A0A5C5ZUS1"/>
<protein>
    <submittedName>
        <fullName evidence="2">Uncharacterized protein</fullName>
    </submittedName>
</protein>
<evidence type="ECO:0000313" key="3">
    <source>
        <dbReference type="Proteomes" id="UP000315440"/>
    </source>
</evidence>
<dbReference type="EMBL" id="SJPQ01000001">
    <property type="protein sequence ID" value="TWT90835.1"/>
    <property type="molecule type" value="Genomic_DNA"/>
</dbReference>
<evidence type="ECO:0000256" key="1">
    <source>
        <dbReference type="SAM" id="MobiDB-lite"/>
    </source>
</evidence>
<dbReference type="OrthoDB" id="513187at2"/>
<name>A0A5C5ZUS1_9BACT</name>